<dbReference type="Pfam" id="PF16347">
    <property type="entry name" value="SGSH_C"/>
    <property type="match status" value="1"/>
</dbReference>
<dbReference type="InterPro" id="IPR017850">
    <property type="entry name" value="Alkaline_phosphatase_core_sf"/>
</dbReference>
<proteinExistence type="predicted"/>
<evidence type="ECO:0000259" key="1">
    <source>
        <dbReference type="Pfam" id="PF16347"/>
    </source>
</evidence>
<reference evidence="2 3" key="1">
    <citation type="submission" date="2021-12" db="EMBL/GenBank/DDBJ databases">
        <title>Genome sequencing of bacteria with rrn-lacking chromosome and rrn-plasmid.</title>
        <authorList>
            <person name="Anda M."/>
            <person name="Iwasaki W."/>
        </authorList>
    </citation>
    <scope>NUCLEOTIDE SEQUENCE [LARGE SCALE GENOMIC DNA]</scope>
    <source>
        <strain evidence="2 3">NBRC 15940</strain>
    </source>
</reference>
<dbReference type="Gene3D" id="3.40.720.10">
    <property type="entry name" value="Alkaline Phosphatase, subunit A"/>
    <property type="match status" value="1"/>
</dbReference>
<dbReference type="EMBL" id="BQKE01000004">
    <property type="protein sequence ID" value="GJM64137.1"/>
    <property type="molecule type" value="Genomic_DNA"/>
</dbReference>
<name>A0AAN5AMT9_9BACT</name>
<dbReference type="SUPFAM" id="SSF53649">
    <property type="entry name" value="Alkaline phosphatase-like"/>
    <property type="match status" value="1"/>
</dbReference>
<dbReference type="InterPro" id="IPR032506">
    <property type="entry name" value="SGSH_C"/>
</dbReference>
<gene>
    <name evidence="2" type="ORF">PEDI_46890</name>
</gene>
<protein>
    <recommendedName>
        <fullName evidence="1">N-sulphoglucosamine sulphohydrolase C-terminal domain-containing protein</fullName>
    </recommendedName>
</protein>
<comment type="caution">
    <text evidence="2">The sequence shown here is derived from an EMBL/GenBank/DDBJ whole genome shotgun (WGS) entry which is preliminary data.</text>
</comment>
<dbReference type="AlphaFoldDB" id="A0AAN5AMT9"/>
<feature type="domain" description="N-sulphoglucosamine sulphohydrolase C-terminal" evidence="1">
    <location>
        <begin position="2"/>
        <end position="61"/>
    </location>
</feature>
<evidence type="ECO:0000313" key="2">
    <source>
        <dbReference type="EMBL" id="GJM64137.1"/>
    </source>
</evidence>
<sequence length="90" mass="11080">MKRHYGIRTQRYKLIHFYYDIDEWELYNLEKDPEETTNVYQDPAYASVKKDMHEQLEELRKSYGDSDANDQFFIDKYLQIEASRRKINAY</sequence>
<dbReference type="Proteomes" id="UP001310022">
    <property type="component" value="Unassembled WGS sequence"/>
</dbReference>
<evidence type="ECO:0000313" key="3">
    <source>
        <dbReference type="Proteomes" id="UP001310022"/>
    </source>
</evidence>
<organism evidence="2 3">
    <name type="scientific">Persicobacter diffluens</name>
    <dbReference type="NCBI Taxonomy" id="981"/>
    <lineage>
        <taxon>Bacteria</taxon>
        <taxon>Pseudomonadati</taxon>
        <taxon>Bacteroidota</taxon>
        <taxon>Cytophagia</taxon>
        <taxon>Cytophagales</taxon>
        <taxon>Persicobacteraceae</taxon>
        <taxon>Persicobacter</taxon>
    </lineage>
</organism>
<accession>A0AAN5AMT9</accession>
<keyword evidence="3" id="KW-1185">Reference proteome</keyword>